<evidence type="ECO:0000313" key="11">
    <source>
        <dbReference type="EMBL" id="EFN57113.1"/>
    </source>
</evidence>
<feature type="region of interest" description="Disordered" evidence="10">
    <location>
        <begin position="162"/>
        <end position="329"/>
    </location>
</feature>
<keyword evidence="3" id="KW-0808">Transferase</keyword>
<dbReference type="EMBL" id="GL433840">
    <property type="protein sequence ID" value="EFN57113.1"/>
    <property type="molecule type" value="Genomic_DNA"/>
</dbReference>
<feature type="compositionally biased region" description="Low complexity" evidence="10">
    <location>
        <begin position="543"/>
        <end position="552"/>
    </location>
</feature>
<accession>E1ZAT7</accession>
<gene>
    <name evidence="11" type="ORF">CHLNCDRAFT_57451</name>
</gene>
<evidence type="ECO:0000256" key="8">
    <source>
        <dbReference type="ARBA" id="ARBA00022842"/>
    </source>
</evidence>
<feature type="compositionally biased region" description="Polar residues" evidence="10">
    <location>
        <begin position="375"/>
        <end position="395"/>
    </location>
</feature>
<feature type="region of interest" description="Disordered" evidence="10">
    <location>
        <begin position="357"/>
        <end position="482"/>
    </location>
</feature>
<dbReference type="GeneID" id="17356468"/>
<sequence>METGTRHGAEPEAGWSPHTQSKLHSEHALLQQATVWLQQVLGSQMPAGKPASELFRDCSILGRVADVVQAARQGRVPAHRPPPPPGASRRRADAINDFVRWQALCTELGVGRDQLPLLADVEQGRGVPAICRCLWAAADKCGALGLAVPAFGADARSSLRRSMTRDASAKRAELFSGSGPSPPKRPSLPLLTPRAFQGRAGTPGGGCTSAALRDSNSGLPAWRQGGQKAGTPQQQAQQPGLAAEAGHQGNDSSLGRRLAAMERAAAQAARLRTSPDAVASRSSPPQPQQQVQQRRRPVLPTLDLQAAAAAAAEEAAEEEEEEAAFAAAQAASPLSSPASSPAASPGAAYYSSSSYFSSSVATSSPDPSPSRYRLTPNTLKTAAQGNPLWSTSPPRSLTPIPMPAFEEEEAQEEENLRQPEAVSPPLQPVAAPPALAAALEPQHGPRRSEPAAAEGPPQPEMLQPRRSAVEREEEEGEVAYSRCGGDLLESLLSPPHLKPAHSQLLGALMHTSGGGAAAAAAAAEQRRRMEEQRAAEEQEQERLAAAAALAAAPAVSQVEEAEVDPSAAEAPAPDTEPLPASQPVCTAASAATQSEVSSRAAGGGGGVRKLALVLLGAVAGAAAAVAAGASHQQQQRGRRSGSRPQRVPTLGGMRAAPAGQQPVPRRDGRARSSGAVVVAWDSPDVLTQGPGRPADCVMPAGSLGASLFSRALSAASTRAAAASTAKSSSAAARPPAPHSCTSAWGSAAASRRRAAAATCPAAAMSSSSSSGGAAAAAATEAAATAPGNTSIIIDDPPPANGGAGAGATSAAATASLRSLEDLQFDNTFTAQLPADDSEINVSSALYSWVAPTPTGTEPTTIAASAAVGRLVGLDPAEALRPEFALIFSGNAPLPQTRSYAQCYGGHQFGHWAGQLGDGRAICLGQSVNGEGERWELQLKGAGRTPYSRMADGRAVLRSSIREYLASEAMHALGVPTTRALSLVATGDQVMRDMFYNGNARLEPGAVVCRVSKSFVRFGSFQLPVTRGKDEMGMVGLLADYVIRHHYPHLQGGPGNKYAAFLAEVAQRTARLVAEWHRVGFVHGVLNTDNMSILGETIDYGPYGFLERFDPDFTPEIGQWNLVQLARALVVAGLLSEEEAAPALAAYAETLTQAGLLREAGLAGPACRRYDEVQAAKLGLRAYDREVAGGLLRLMYEDAADYTNTFRSLSGVGLDAAGDEPASGLPPALACALGPLEEERYAAWRQWVQLYRARLAQEGMAEQERAAIQDAANPAIVPRNHVMVTIIGEAEEGNYQPLHRYMAALLQPYNASGLDPAWLEPAPQKCRLGVELLSCSS</sequence>
<keyword evidence="6" id="KW-0547">Nucleotide-binding</keyword>
<dbReference type="OrthoDB" id="10254721at2759"/>
<dbReference type="PANTHER" id="PTHR32057:SF14">
    <property type="entry name" value="PROTEIN ADENYLYLTRANSFERASE SELO, MITOCHONDRIAL"/>
    <property type="match status" value="1"/>
</dbReference>
<evidence type="ECO:0000256" key="7">
    <source>
        <dbReference type="ARBA" id="ARBA00022840"/>
    </source>
</evidence>
<dbReference type="GO" id="GO:0070733">
    <property type="term" value="F:AMPylase activity"/>
    <property type="evidence" value="ECO:0007669"/>
    <property type="project" value="TreeGrafter"/>
</dbReference>
<comment type="similarity">
    <text evidence="2">Belongs to the SELO family.</text>
</comment>
<feature type="compositionally biased region" description="Acidic residues" evidence="10">
    <location>
        <begin position="314"/>
        <end position="323"/>
    </location>
</feature>
<feature type="compositionally biased region" description="Low complexity" evidence="10">
    <location>
        <begin position="224"/>
        <end position="246"/>
    </location>
</feature>
<dbReference type="GO" id="GO:0005524">
    <property type="term" value="F:ATP binding"/>
    <property type="evidence" value="ECO:0007669"/>
    <property type="project" value="UniProtKB-KW"/>
</dbReference>
<feature type="compositionally biased region" description="Basic and acidic residues" evidence="10">
    <location>
        <begin position="1"/>
        <end position="10"/>
    </location>
</feature>
<dbReference type="eggNOG" id="KOG2542">
    <property type="taxonomic scope" value="Eukaryota"/>
</dbReference>
<feature type="compositionally biased region" description="Basic and acidic residues" evidence="10">
    <location>
        <begin position="163"/>
        <end position="173"/>
    </location>
</feature>
<feature type="region of interest" description="Disordered" evidence="10">
    <location>
        <begin position="512"/>
        <end position="604"/>
    </location>
</feature>
<comment type="cofactor">
    <cofactor evidence="1">
        <name>Mg(2+)</name>
        <dbReference type="ChEBI" id="CHEBI:18420"/>
    </cofactor>
</comment>
<dbReference type="Proteomes" id="UP000008141">
    <property type="component" value="Unassembled WGS sequence"/>
</dbReference>
<keyword evidence="4" id="KW-0548">Nucleotidyltransferase</keyword>
<evidence type="ECO:0000256" key="4">
    <source>
        <dbReference type="ARBA" id="ARBA00022695"/>
    </source>
</evidence>
<dbReference type="NCBIfam" id="NF000658">
    <property type="entry name" value="PRK00029.1"/>
    <property type="match status" value="1"/>
</dbReference>
<dbReference type="PANTHER" id="PTHR32057">
    <property type="entry name" value="PROTEIN ADENYLYLTRANSFERASE SELO, MITOCHONDRIAL"/>
    <property type="match status" value="1"/>
</dbReference>
<feature type="compositionally biased region" description="Low complexity" evidence="10">
    <location>
        <begin position="280"/>
        <end position="292"/>
    </location>
</feature>
<dbReference type="HAMAP" id="MF_00692">
    <property type="entry name" value="SelO"/>
    <property type="match status" value="1"/>
</dbReference>
<dbReference type="GO" id="GO:0046872">
    <property type="term" value="F:metal ion binding"/>
    <property type="evidence" value="ECO:0007669"/>
    <property type="project" value="UniProtKB-KW"/>
</dbReference>
<dbReference type="InterPro" id="IPR003846">
    <property type="entry name" value="SelO"/>
</dbReference>
<feature type="compositionally biased region" description="Low complexity" evidence="10">
    <location>
        <begin position="255"/>
        <end position="272"/>
    </location>
</feature>
<feature type="compositionally biased region" description="Basic and acidic residues" evidence="10">
    <location>
        <begin position="524"/>
        <end position="542"/>
    </location>
</feature>
<evidence type="ECO:0000256" key="1">
    <source>
        <dbReference type="ARBA" id="ARBA00001946"/>
    </source>
</evidence>
<name>E1ZAT7_CHLVA</name>
<evidence type="ECO:0000256" key="9">
    <source>
        <dbReference type="ARBA" id="ARBA00031547"/>
    </source>
</evidence>
<dbReference type="STRING" id="554065.E1ZAT7"/>
<dbReference type="InterPro" id="IPR036872">
    <property type="entry name" value="CH_dom_sf"/>
</dbReference>
<organism evidence="12">
    <name type="scientific">Chlorella variabilis</name>
    <name type="common">Green alga</name>
    <dbReference type="NCBI Taxonomy" id="554065"/>
    <lineage>
        <taxon>Eukaryota</taxon>
        <taxon>Viridiplantae</taxon>
        <taxon>Chlorophyta</taxon>
        <taxon>core chlorophytes</taxon>
        <taxon>Trebouxiophyceae</taxon>
        <taxon>Chlorellales</taxon>
        <taxon>Chlorellaceae</taxon>
        <taxon>Chlorella clade</taxon>
        <taxon>Chlorella</taxon>
    </lineage>
</organism>
<dbReference type="Pfam" id="PF02696">
    <property type="entry name" value="SelO"/>
    <property type="match status" value="1"/>
</dbReference>
<proteinExistence type="inferred from homology"/>
<dbReference type="KEGG" id="cvr:CHLNCDRAFT_57451"/>
<feature type="compositionally biased region" description="Low complexity" evidence="10">
    <location>
        <begin position="432"/>
        <end position="441"/>
    </location>
</feature>
<feature type="region of interest" description="Disordered" evidence="10">
    <location>
        <begin position="788"/>
        <end position="807"/>
    </location>
</feature>
<keyword evidence="8" id="KW-0460">Magnesium</keyword>
<dbReference type="Gene3D" id="1.10.418.10">
    <property type="entry name" value="Calponin-like domain"/>
    <property type="match status" value="1"/>
</dbReference>
<evidence type="ECO:0000256" key="2">
    <source>
        <dbReference type="ARBA" id="ARBA00009747"/>
    </source>
</evidence>
<reference evidence="11 12" key="1">
    <citation type="journal article" date="2010" name="Plant Cell">
        <title>The Chlorella variabilis NC64A genome reveals adaptation to photosymbiosis, coevolution with viruses, and cryptic sex.</title>
        <authorList>
            <person name="Blanc G."/>
            <person name="Duncan G."/>
            <person name="Agarkova I."/>
            <person name="Borodovsky M."/>
            <person name="Gurnon J."/>
            <person name="Kuo A."/>
            <person name="Lindquist E."/>
            <person name="Lucas S."/>
            <person name="Pangilinan J."/>
            <person name="Polle J."/>
            <person name="Salamov A."/>
            <person name="Terry A."/>
            <person name="Yamada T."/>
            <person name="Dunigan D.D."/>
            <person name="Grigoriev I.V."/>
            <person name="Claverie J.M."/>
            <person name="Van Etten J.L."/>
        </authorList>
    </citation>
    <scope>NUCLEOTIDE SEQUENCE [LARGE SCALE GENOMIC DNA]</scope>
    <source>
        <strain evidence="11 12">NC64A</strain>
    </source>
</reference>
<keyword evidence="5" id="KW-0479">Metal-binding</keyword>
<evidence type="ECO:0000313" key="12">
    <source>
        <dbReference type="Proteomes" id="UP000008141"/>
    </source>
</evidence>
<protein>
    <recommendedName>
        <fullName evidence="9">Selenoprotein O</fullName>
    </recommendedName>
</protein>
<feature type="region of interest" description="Disordered" evidence="10">
    <location>
        <begin position="629"/>
        <end position="674"/>
    </location>
</feature>
<dbReference type="RefSeq" id="XP_005849215.1">
    <property type="nucleotide sequence ID" value="XM_005849153.1"/>
</dbReference>
<dbReference type="InParanoid" id="E1ZAT7"/>
<evidence type="ECO:0000256" key="6">
    <source>
        <dbReference type="ARBA" id="ARBA00022741"/>
    </source>
</evidence>
<evidence type="ECO:0000256" key="10">
    <source>
        <dbReference type="SAM" id="MobiDB-lite"/>
    </source>
</evidence>
<keyword evidence="7" id="KW-0067">ATP-binding</keyword>
<evidence type="ECO:0000256" key="5">
    <source>
        <dbReference type="ARBA" id="ARBA00022723"/>
    </source>
</evidence>
<dbReference type="GO" id="GO:0009534">
    <property type="term" value="C:chloroplast thylakoid"/>
    <property type="evidence" value="ECO:0007669"/>
    <property type="project" value="TreeGrafter"/>
</dbReference>
<keyword evidence="12" id="KW-1185">Reference proteome</keyword>
<evidence type="ECO:0000256" key="3">
    <source>
        <dbReference type="ARBA" id="ARBA00022679"/>
    </source>
</evidence>
<feature type="region of interest" description="Disordered" evidence="10">
    <location>
        <begin position="1"/>
        <end position="23"/>
    </location>
</feature>